<protein>
    <recommendedName>
        <fullName evidence="1">Gp28/Gp37-like domain-containing protein</fullName>
    </recommendedName>
</protein>
<evidence type="ECO:0000313" key="3">
    <source>
        <dbReference type="Proteomes" id="UP000239814"/>
    </source>
</evidence>
<feature type="domain" description="Gp28/Gp37-like" evidence="1">
    <location>
        <begin position="62"/>
        <end position="562"/>
    </location>
</feature>
<keyword evidence="3" id="KW-1185">Reference proteome</keyword>
<proteinExistence type="predicted"/>
<dbReference type="Pfam" id="PF14594">
    <property type="entry name" value="Sipho_Gp37"/>
    <property type="match status" value="1"/>
</dbReference>
<name>A0A2S0KJK9_9ACTN</name>
<evidence type="ECO:0000313" key="2">
    <source>
        <dbReference type="EMBL" id="AVM01879.1"/>
    </source>
</evidence>
<accession>A0A2S0KJK9</accession>
<dbReference type="InterPro" id="IPR029432">
    <property type="entry name" value="Gp28/Gp37-like_dom"/>
</dbReference>
<gene>
    <name evidence="2" type="ORF">C6V83_18040</name>
</gene>
<evidence type="ECO:0000259" key="1">
    <source>
        <dbReference type="Pfam" id="PF14594"/>
    </source>
</evidence>
<dbReference type="OrthoDB" id="4410004at2"/>
<dbReference type="AlphaFoldDB" id="A0A2S0KJK9"/>
<organism evidence="2 3">
    <name type="scientific">Gordonia iterans</name>
    <dbReference type="NCBI Taxonomy" id="1004901"/>
    <lineage>
        <taxon>Bacteria</taxon>
        <taxon>Bacillati</taxon>
        <taxon>Actinomycetota</taxon>
        <taxon>Actinomycetes</taxon>
        <taxon>Mycobacteriales</taxon>
        <taxon>Gordoniaceae</taxon>
        <taxon>Gordonia</taxon>
    </lineage>
</organism>
<sequence length="591" mass="65118">MSLFATAESKTYLAERARLAADAETPPPMTPEELLAECDAILAATERARRSEERARRDTPVIRLHTSEWALAHIVGDPLAYSFEWVENDTGMGSTTHLAEAPEARWLVDIWGRVERGEGEAPFITADYVGGRWGGCLDDVHVEETSTGDQIVVATWCHDYEKLKWIYCWPTPWSPAALQGKAWMMVGPSDWCGLATLMMNLHREHNSLITLPDDPLDFSQYGPGLDLSEWPVVVNPRSFELSAIGGALWSMPIIRMKTWHDAFAAILADAELSVQCDRWLEGDDEPWPGAGLRHGTLVISIVDKSGRYHGGTSERGNLFTGLQHTVREFASDFIDTTLVSVSGQPMPDEYLQIGVKSTHRSMPYVILQPGITPGVLSADFGIRPAKGIQILTGGKSMPGVNEAISAIIQAIGDIVGDNLTVQGYGVGSIGGAIDTLLKPFYENTILAWTATKSFQRAQNAGWDRYFEFFQDGADQAYTLASLMAIRTGLWATRRRFTHEVKIIDACPWMVGDNGVGHMWLSDRVGTTEPGDTSGRVWLDRIIKLTLSADETTFHPEWDVVIGGEKDSDPFMTAVGRIKETVTQLHDLGLAA</sequence>
<reference evidence="2 3" key="1">
    <citation type="submission" date="2018-03" db="EMBL/GenBank/DDBJ databases">
        <title>Characteristics and genome of n-alkane degrading marine bacteria Gordonia iterans isolated from crude oil contaminated in Tae-an, South Korea.</title>
        <authorList>
            <person name="Lee S.-S."/>
            <person name="Kim H."/>
        </authorList>
    </citation>
    <scope>NUCLEOTIDE SEQUENCE [LARGE SCALE GENOMIC DNA]</scope>
    <source>
        <strain evidence="2 3">Co17</strain>
    </source>
</reference>
<dbReference type="EMBL" id="CP027433">
    <property type="protein sequence ID" value="AVM01879.1"/>
    <property type="molecule type" value="Genomic_DNA"/>
</dbReference>
<dbReference type="RefSeq" id="WP_105943582.1">
    <property type="nucleotide sequence ID" value="NZ_CP027433.1"/>
</dbReference>
<dbReference type="Proteomes" id="UP000239814">
    <property type="component" value="Chromosome"/>
</dbReference>
<dbReference type="KEGG" id="git:C6V83_18040"/>